<reference evidence="5 6" key="1">
    <citation type="submission" date="2015-06" db="EMBL/GenBank/DDBJ databases">
        <title>A Comprehensive Approach to Explore the Metabolic and Phylogenetic Diversity of Bacterial Steroid Degradation in the Environment: Testosterone as an Example.</title>
        <authorList>
            <person name="Yang F.-C."/>
            <person name="Chen Y.-L."/>
            <person name="Yu C.-P."/>
            <person name="Tang S.-L."/>
            <person name="Wang P.-H."/>
            <person name="Ismail W."/>
            <person name="Wang C.-H."/>
            <person name="Yang C.-Y."/>
            <person name="Chiang Y.-R."/>
        </authorList>
    </citation>
    <scope>NUCLEOTIDE SEQUENCE [LARGE SCALE GENOMIC DNA]</scope>
    <source>
        <strain evidence="5 6">DSM 18526</strain>
    </source>
</reference>
<dbReference type="InterPro" id="IPR014729">
    <property type="entry name" value="Rossmann-like_a/b/a_fold"/>
</dbReference>
<dbReference type="PANTHER" id="PTHR43284">
    <property type="entry name" value="ASPARAGINE SYNTHETASE (GLUTAMINE-HYDROLYZING)"/>
    <property type="match status" value="1"/>
</dbReference>
<feature type="domain" description="Asparagine synthetase" evidence="4">
    <location>
        <begin position="235"/>
        <end position="582"/>
    </location>
</feature>
<dbReference type="Pfam" id="PF00733">
    <property type="entry name" value="Asn_synthase"/>
    <property type="match status" value="1"/>
</dbReference>
<dbReference type="OrthoDB" id="7053173at2"/>
<dbReference type="PANTHER" id="PTHR43284:SF1">
    <property type="entry name" value="ASPARAGINE SYNTHETASE"/>
    <property type="match status" value="1"/>
</dbReference>
<name>A0A127FBS8_STEDE</name>
<sequence>MLRFMGWVWDAREPQQAEFARSLQRTLLARLNWQMALDTRGAQCFLTGGHPSAQYQVLPHGAGIVLGTLFEQRADPVDDSAYRPAIIEPRDIQPLLNSQGRRLIENYWGNYLAILCDEHRSGICIIKDPTGPLPCFITSLHGLTMLFSSVSDCLNLGAFSFTVNPAYLRDRVSGRHETSHGALNEVRPLYGGECLHFDFRTHPMTRTTRLHWHPLRLAYDTNPVEHPAQAAAMVRAAVRACTRTLAAEHDAVLLRLSGGLDSSIICACLADMPSRPTVTSYTYYDPHGPADERPWARLAAAHAAFEHLEYPFDPQTIDLRRRPKLLPSVYVVSILEYLDLSKLERQLTADRGATAIFSGDGGDSGFCSDSIALALVEYLKRHGLRSNALLLATQISLYTQRSSWQVLANSLRRWFRGQTPADQQEVQETINRLAHPDLRSRTAVDSTPVHPWFRDCDETPWALMRRLGNLPNPMPYYDLSADPDTKTPEVVAPLYAQPAVELFLRIPLYVHFFEGKDRGLARDAFAGMVPAPILQRLWKDRAPGFLEEIVSRNREALRELLLDGVLAASGLLDRSATEQALSPMPSKSLVVPIELFSHLDTELWARQWMDGRHEPGIAEP</sequence>
<evidence type="ECO:0000256" key="1">
    <source>
        <dbReference type="ARBA" id="ARBA00005187"/>
    </source>
</evidence>
<keyword evidence="6" id="KW-1185">Reference proteome</keyword>
<organism evidence="5 6">
    <name type="scientific">Steroidobacter denitrificans</name>
    <dbReference type="NCBI Taxonomy" id="465721"/>
    <lineage>
        <taxon>Bacteria</taxon>
        <taxon>Pseudomonadati</taxon>
        <taxon>Pseudomonadota</taxon>
        <taxon>Gammaproteobacteria</taxon>
        <taxon>Steroidobacterales</taxon>
        <taxon>Steroidobacteraceae</taxon>
        <taxon>Steroidobacter</taxon>
    </lineage>
</organism>
<dbReference type="EMBL" id="CP011971">
    <property type="protein sequence ID" value="AMN47866.1"/>
    <property type="molecule type" value="Genomic_DNA"/>
</dbReference>
<dbReference type="AlphaFoldDB" id="A0A127FBS8"/>
<evidence type="ECO:0000259" key="4">
    <source>
        <dbReference type="Pfam" id="PF00733"/>
    </source>
</evidence>
<dbReference type="GO" id="GO:0006529">
    <property type="term" value="P:asparagine biosynthetic process"/>
    <property type="evidence" value="ECO:0007669"/>
    <property type="project" value="InterPro"/>
</dbReference>
<dbReference type="STRING" id="465721.ACG33_12305"/>
<comment type="catalytic activity">
    <reaction evidence="3">
        <text>L-aspartate + L-glutamine + ATP + H2O = L-asparagine + L-glutamate + AMP + diphosphate + H(+)</text>
        <dbReference type="Rhea" id="RHEA:12228"/>
        <dbReference type="ChEBI" id="CHEBI:15377"/>
        <dbReference type="ChEBI" id="CHEBI:15378"/>
        <dbReference type="ChEBI" id="CHEBI:29985"/>
        <dbReference type="ChEBI" id="CHEBI:29991"/>
        <dbReference type="ChEBI" id="CHEBI:30616"/>
        <dbReference type="ChEBI" id="CHEBI:33019"/>
        <dbReference type="ChEBI" id="CHEBI:58048"/>
        <dbReference type="ChEBI" id="CHEBI:58359"/>
        <dbReference type="ChEBI" id="CHEBI:456215"/>
        <dbReference type="EC" id="6.3.5.4"/>
    </reaction>
</comment>
<keyword evidence="5" id="KW-0436">Ligase</keyword>
<dbReference type="SUPFAM" id="SSF52402">
    <property type="entry name" value="Adenine nucleotide alpha hydrolases-like"/>
    <property type="match status" value="1"/>
</dbReference>
<proteinExistence type="predicted"/>
<dbReference type="RefSeq" id="WP_066921593.1">
    <property type="nucleotide sequence ID" value="NZ_CP011971.1"/>
</dbReference>
<dbReference type="GO" id="GO:0004066">
    <property type="term" value="F:asparagine synthase (glutamine-hydrolyzing) activity"/>
    <property type="evidence" value="ECO:0007669"/>
    <property type="project" value="UniProtKB-EC"/>
</dbReference>
<dbReference type="Proteomes" id="UP000070250">
    <property type="component" value="Chromosome"/>
</dbReference>
<gene>
    <name evidence="5" type="ORF">ACG33_12305</name>
</gene>
<evidence type="ECO:0000256" key="2">
    <source>
        <dbReference type="ARBA" id="ARBA00012737"/>
    </source>
</evidence>
<evidence type="ECO:0000313" key="6">
    <source>
        <dbReference type="Proteomes" id="UP000070250"/>
    </source>
</evidence>
<protein>
    <recommendedName>
        <fullName evidence="2">asparagine synthase (glutamine-hydrolyzing)</fullName>
        <ecNumber evidence="2">6.3.5.4</ecNumber>
    </recommendedName>
</protein>
<dbReference type="InterPro" id="IPR051786">
    <property type="entry name" value="ASN_synthetase/amidase"/>
</dbReference>
<evidence type="ECO:0000256" key="3">
    <source>
        <dbReference type="ARBA" id="ARBA00048741"/>
    </source>
</evidence>
<evidence type="ECO:0000313" key="5">
    <source>
        <dbReference type="EMBL" id="AMN47866.1"/>
    </source>
</evidence>
<dbReference type="Gene3D" id="3.40.50.620">
    <property type="entry name" value="HUPs"/>
    <property type="match status" value="1"/>
</dbReference>
<dbReference type="KEGG" id="sdf:ACG33_12305"/>
<comment type="pathway">
    <text evidence="1">Amino-acid biosynthesis; L-asparagine biosynthesis; L-asparagine from L-aspartate (L-Gln route): step 1/1.</text>
</comment>
<dbReference type="InterPro" id="IPR001962">
    <property type="entry name" value="Asn_synthase"/>
</dbReference>
<accession>A0A127FBS8</accession>
<dbReference type="EC" id="6.3.5.4" evidence="2"/>